<evidence type="ECO:0000313" key="4">
    <source>
        <dbReference type="Proteomes" id="UP000467841"/>
    </source>
</evidence>
<dbReference type="InterPro" id="IPR004312">
    <property type="entry name" value="ATHILA_Orf1_C"/>
</dbReference>
<keyword evidence="4" id="KW-1185">Reference proteome</keyword>
<dbReference type="OrthoDB" id="1750933at2759"/>
<feature type="compositionally biased region" description="Low complexity" evidence="1">
    <location>
        <begin position="477"/>
        <end position="489"/>
    </location>
</feature>
<dbReference type="Proteomes" id="UP000467841">
    <property type="component" value="Unassembled WGS sequence"/>
</dbReference>
<comment type="caution">
    <text evidence="3">The sequence shown here is derived from an EMBL/GenBank/DDBJ whole genome shotgun (WGS) entry which is preliminary data.</text>
</comment>
<reference evidence="3" key="1">
    <citation type="submission" date="2020-01" db="EMBL/GenBank/DDBJ databases">
        <authorList>
            <person name="Mishra B."/>
        </authorList>
    </citation>
    <scope>NUCLEOTIDE SEQUENCE [LARGE SCALE GENOMIC DNA]</scope>
</reference>
<protein>
    <recommendedName>
        <fullName evidence="2">Arabidopsis retrotransposon Orf1 C-terminal domain-containing protein</fullName>
    </recommendedName>
</protein>
<dbReference type="Pfam" id="PF03078">
    <property type="entry name" value="ATHILA"/>
    <property type="match status" value="2"/>
</dbReference>
<feature type="region of interest" description="Disordered" evidence="1">
    <location>
        <begin position="444"/>
        <end position="538"/>
    </location>
</feature>
<feature type="domain" description="Arabidopsis retrotransposon Orf1 C-terminal" evidence="2">
    <location>
        <begin position="167"/>
        <end position="457"/>
    </location>
</feature>
<dbReference type="EMBL" id="CACVBM020001505">
    <property type="protein sequence ID" value="CAA7052623.1"/>
    <property type="molecule type" value="Genomic_DNA"/>
</dbReference>
<feature type="compositionally biased region" description="Basic residues" evidence="1">
    <location>
        <begin position="511"/>
        <end position="520"/>
    </location>
</feature>
<feature type="compositionally biased region" description="Basic and acidic residues" evidence="1">
    <location>
        <begin position="20"/>
        <end position="32"/>
    </location>
</feature>
<evidence type="ECO:0000256" key="1">
    <source>
        <dbReference type="SAM" id="MobiDB-lite"/>
    </source>
</evidence>
<proteinExistence type="predicted"/>
<feature type="compositionally biased region" description="Basic and acidic residues" evidence="1">
    <location>
        <begin position="493"/>
        <end position="510"/>
    </location>
</feature>
<accession>A0A6D2KXK2</accession>
<feature type="region of interest" description="Disordered" evidence="1">
    <location>
        <begin position="1"/>
        <end position="76"/>
    </location>
</feature>
<sequence>MEESDAEDMSTLRNSLRVRGLREERRTKKRNDPISSEETESDEEGEEVNQLVDEDDQEGNQDEPMEEAEAEQEEDELPMYQEHYNALFSMDFVETKYPHDDTMRDLGIFEDVELVLKNMQLGKFFSHRMESYKELTCEFLASMKHHEFDELDRAELDQGWGKPMEHQGKELQRVWATIAEEGYSSSRSKAAQIRSPVLRYVHKALANTFFARKATGTINEGEVKLLTMGIKPIISRTRDGKKIRGDRAHAGNLMPLLEQLQAYKVTAYNTRHQRGRKLSVGGVITPILCAAGVQVDKRRSTPPGWMDIKFCKTNLLIEHKELDGRFQFKFTHPTAGLSKLLLPNPELTTVLGGTNIDSDPLCTLWLGMKRICKKKRSSSIELRIELRLKLKMECRKADLGEPECYYFEEYEAPRMNPSVVAAHKRIGLLQKFNKWQGKAIEKMQKSMDKMVSKIKSLEKKVSGSSSKKKKSKAPTFPRSRSLLTTPRRLPAQEPHRASSFEPREGEDNTQRRRKTSKARRSSSTTGLDRSPQSPWRREHCSALGTWGAHPPLALPQPLPLAHLGSPLGHLHQPIGSPLLLPHHSQFPHCLPHLESHFPLLNKVHSNLKLSLLTLTTYRVIPLLGSPFFPQPLTLRCPSE</sequence>
<evidence type="ECO:0000259" key="2">
    <source>
        <dbReference type="Pfam" id="PF03078"/>
    </source>
</evidence>
<gene>
    <name evidence="3" type="ORF">MERR_LOCUS39858</name>
</gene>
<feature type="compositionally biased region" description="Basic and acidic residues" evidence="1">
    <location>
        <begin position="444"/>
        <end position="461"/>
    </location>
</feature>
<name>A0A6D2KXK2_9BRAS</name>
<feature type="domain" description="Arabidopsis retrotransposon Orf1 C-terminal" evidence="2">
    <location>
        <begin position="48"/>
        <end position="157"/>
    </location>
</feature>
<feature type="compositionally biased region" description="Acidic residues" evidence="1">
    <location>
        <begin position="35"/>
        <end position="76"/>
    </location>
</feature>
<evidence type="ECO:0000313" key="3">
    <source>
        <dbReference type="EMBL" id="CAA7052623.1"/>
    </source>
</evidence>
<organism evidence="3 4">
    <name type="scientific">Microthlaspi erraticum</name>
    <dbReference type="NCBI Taxonomy" id="1685480"/>
    <lineage>
        <taxon>Eukaryota</taxon>
        <taxon>Viridiplantae</taxon>
        <taxon>Streptophyta</taxon>
        <taxon>Embryophyta</taxon>
        <taxon>Tracheophyta</taxon>
        <taxon>Spermatophyta</taxon>
        <taxon>Magnoliopsida</taxon>
        <taxon>eudicotyledons</taxon>
        <taxon>Gunneridae</taxon>
        <taxon>Pentapetalae</taxon>
        <taxon>rosids</taxon>
        <taxon>malvids</taxon>
        <taxon>Brassicales</taxon>
        <taxon>Brassicaceae</taxon>
        <taxon>Coluteocarpeae</taxon>
        <taxon>Microthlaspi</taxon>
    </lineage>
</organism>
<dbReference type="AlphaFoldDB" id="A0A6D2KXK2"/>